<dbReference type="NCBIfam" id="TIGR02491">
    <property type="entry name" value="NrdG"/>
    <property type="match status" value="1"/>
</dbReference>
<comment type="cofactor">
    <cofactor evidence="1">
        <name>[4Fe-4S] cluster</name>
        <dbReference type="ChEBI" id="CHEBI:49883"/>
    </cofactor>
</comment>
<keyword evidence="5" id="KW-0408">Iron</keyword>
<dbReference type="EMBL" id="AFBN01000016">
    <property type="protein sequence ID" value="EGF58817.1"/>
    <property type="molecule type" value="Genomic_DNA"/>
</dbReference>
<name>F3PQI9_9BACE</name>
<comment type="similarity">
    <text evidence="7">Belongs to the organic radical-activating enzymes family.</text>
</comment>
<feature type="domain" description="Radical SAM core" evidence="8">
    <location>
        <begin position="13"/>
        <end position="171"/>
    </location>
</feature>
<evidence type="ECO:0000256" key="7">
    <source>
        <dbReference type="PIRNR" id="PIRNR000368"/>
    </source>
</evidence>
<proteinExistence type="inferred from homology"/>
<keyword evidence="6" id="KW-0411">Iron-sulfur</keyword>
<keyword evidence="4" id="KW-0479">Metal-binding</keyword>
<dbReference type="PIRSF" id="PIRSF000368">
    <property type="entry name" value="NrdG"/>
    <property type="match status" value="1"/>
</dbReference>
<protein>
    <recommendedName>
        <fullName evidence="7">Anaerobic ribonucleoside-triphosphate reductase-activating protein</fullName>
        <ecNumber evidence="7">1.97.1.-</ecNumber>
    </recommendedName>
</protein>
<dbReference type="PANTHER" id="PTHR30352:SF2">
    <property type="entry name" value="ANAEROBIC RIBONUCLEOSIDE-TRIPHOSPHATE REDUCTASE-ACTIVATING PROTEIN"/>
    <property type="match status" value="1"/>
</dbReference>
<keyword evidence="2" id="KW-0004">4Fe-4S</keyword>
<dbReference type="EC" id="1.97.1.-" evidence="7"/>
<reference evidence="9 10" key="1">
    <citation type="submission" date="2011-02" db="EMBL/GenBank/DDBJ databases">
        <authorList>
            <person name="Weinstock G."/>
            <person name="Sodergren E."/>
            <person name="Clifton S."/>
            <person name="Fulton L."/>
            <person name="Fulton B."/>
            <person name="Courtney L."/>
            <person name="Fronick C."/>
            <person name="Harrison M."/>
            <person name="Strong C."/>
            <person name="Farmer C."/>
            <person name="Delahaunty K."/>
            <person name="Markovic C."/>
            <person name="Hall O."/>
            <person name="Minx P."/>
            <person name="Tomlinson C."/>
            <person name="Mitreva M."/>
            <person name="Hou S."/>
            <person name="Chen J."/>
            <person name="Wollam A."/>
            <person name="Pepin K.H."/>
            <person name="Johnson M."/>
            <person name="Bhonagiri V."/>
            <person name="Zhang X."/>
            <person name="Suruliraj S."/>
            <person name="Warren W."/>
            <person name="Chinwalla A."/>
            <person name="Mardis E.R."/>
            <person name="Wilson R.K."/>
        </authorList>
    </citation>
    <scope>NUCLEOTIDE SEQUENCE [LARGE SCALE GENOMIC DNA]</scope>
    <source>
        <strain evidence="9 10">YIT 12057</strain>
    </source>
</reference>
<dbReference type="InterPro" id="IPR058240">
    <property type="entry name" value="rSAM_sf"/>
</dbReference>
<dbReference type="PROSITE" id="PS51918">
    <property type="entry name" value="RADICAL_SAM"/>
    <property type="match status" value="1"/>
</dbReference>
<keyword evidence="7" id="KW-0560">Oxidoreductase</keyword>
<dbReference type="SUPFAM" id="SSF102114">
    <property type="entry name" value="Radical SAM enzymes"/>
    <property type="match status" value="1"/>
</dbReference>
<dbReference type="SFLD" id="SFLDG01063">
    <property type="entry name" value="activating_enzymes__group_1"/>
    <property type="match status" value="1"/>
</dbReference>
<evidence type="ECO:0000256" key="3">
    <source>
        <dbReference type="ARBA" id="ARBA00022691"/>
    </source>
</evidence>
<dbReference type="InterPro" id="IPR012837">
    <property type="entry name" value="NrdG"/>
</dbReference>
<dbReference type="SFLD" id="SFLDG01066">
    <property type="entry name" value="organic_radical-activating_enz"/>
    <property type="match status" value="1"/>
</dbReference>
<dbReference type="GO" id="GO:0046872">
    <property type="term" value="F:metal ion binding"/>
    <property type="evidence" value="ECO:0007669"/>
    <property type="project" value="UniProtKB-KW"/>
</dbReference>
<dbReference type="PANTHER" id="PTHR30352">
    <property type="entry name" value="PYRUVATE FORMATE-LYASE-ACTIVATING ENZYME"/>
    <property type="match status" value="1"/>
</dbReference>
<dbReference type="Proteomes" id="UP000003416">
    <property type="component" value="Unassembled WGS sequence"/>
</dbReference>
<dbReference type="InterPro" id="IPR007197">
    <property type="entry name" value="rSAM"/>
</dbReference>
<keyword evidence="3" id="KW-0949">S-adenosyl-L-methionine</keyword>
<dbReference type="GeneID" id="86048719"/>
<dbReference type="HOGENOM" id="CLU_089926_2_1_10"/>
<dbReference type="GO" id="GO:0051539">
    <property type="term" value="F:4 iron, 4 sulfur cluster binding"/>
    <property type="evidence" value="ECO:0007669"/>
    <property type="project" value="UniProtKB-KW"/>
</dbReference>
<dbReference type="Gene3D" id="3.20.20.70">
    <property type="entry name" value="Aldolase class I"/>
    <property type="match status" value="1"/>
</dbReference>
<dbReference type="Pfam" id="PF13353">
    <property type="entry name" value="Fer4_12"/>
    <property type="match status" value="1"/>
</dbReference>
<comment type="function">
    <text evidence="7">Activation of anaerobic ribonucleoside-triphosphate reductase under anaerobic conditions by generation of an organic free radical, using S-adenosylmethionine and reduced flavodoxin as cosubstrates to produce 5'-deoxy-adenosine.</text>
</comment>
<evidence type="ECO:0000256" key="5">
    <source>
        <dbReference type="ARBA" id="ARBA00023004"/>
    </source>
</evidence>
<dbReference type="InterPro" id="IPR013785">
    <property type="entry name" value="Aldolase_TIM"/>
</dbReference>
<gene>
    <name evidence="9" type="ORF">HMPREF9446_00983</name>
</gene>
<accession>F3PQI9</accession>
<dbReference type="AlphaFoldDB" id="F3PQI9"/>
<dbReference type="GO" id="GO:0004748">
    <property type="term" value="F:ribonucleoside-diphosphate reductase activity, thioredoxin disulfide as acceptor"/>
    <property type="evidence" value="ECO:0007669"/>
    <property type="project" value="TreeGrafter"/>
</dbReference>
<dbReference type="RefSeq" id="WP_009124223.1">
    <property type="nucleotide sequence ID" value="NZ_GL882617.1"/>
</dbReference>
<comment type="caution">
    <text evidence="9">The sequence shown here is derived from an EMBL/GenBank/DDBJ whole genome shotgun (WGS) entry which is preliminary data.</text>
</comment>
<evidence type="ECO:0000256" key="4">
    <source>
        <dbReference type="ARBA" id="ARBA00022723"/>
    </source>
</evidence>
<dbReference type="STRING" id="763034.HMPREF9446_00983"/>
<sequence length="171" mass="19383">MLSILNILEDTTVDGPGFRTSIYAAGCPNGCPGCHNPESWDINRGRWMHTDEILKKVLADHFADVTFSGGDPMFQPEGFTKLAHAIKQKSNKNIWCYTGYTFEKILRNPLQAKLLEYIDVLVDGKFNEKLRDESLYFRGSSNQRLIDVQASLKANQTVVYEYNPSPFITTL</sequence>
<dbReference type="SFLD" id="SFLDF00299">
    <property type="entry name" value="anaerobic_ribonucleoside-triph"/>
    <property type="match status" value="1"/>
</dbReference>
<evidence type="ECO:0000313" key="9">
    <source>
        <dbReference type="EMBL" id="EGF58817.1"/>
    </source>
</evidence>
<dbReference type="SFLD" id="SFLDS00029">
    <property type="entry name" value="Radical_SAM"/>
    <property type="match status" value="1"/>
</dbReference>
<dbReference type="GO" id="GO:0043365">
    <property type="term" value="F:[formate-C-acetyltransferase]-activating enzyme activity"/>
    <property type="evidence" value="ECO:0007669"/>
    <property type="project" value="InterPro"/>
</dbReference>
<keyword evidence="10" id="KW-1185">Reference proteome</keyword>
<dbReference type="CDD" id="cd01335">
    <property type="entry name" value="Radical_SAM"/>
    <property type="match status" value="1"/>
</dbReference>
<dbReference type="eggNOG" id="COG0602">
    <property type="taxonomic scope" value="Bacteria"/>
</dbReference>
<evidence type="ECO:0000256" key="1">
    <source>
        <dbReference type="ARBA" id="ARBA00001966"/>
    </source>
</evidence>
<evidence type="ECO:0000313" key="10">
    <source>
        <dbReference type="Proteomes" id="UP000003416"/>
    </source>
</evidence>
<dbReference type="InterPro" id="IPR034457">
    <property type="entry name" value="Organic_radical-activating"/>
</dbReference>
<organism evidence="9 10">
    <name type="scientific">Bacteroides fluxus YIT 12057</name>
    <dbReference type="NCBI Taxonomy" id="763034"/>
    <lineage>
        <taxon>Bacteria</taxon>
        <taxon>Pseudomonadati</taxon>
        <taxon>Bacteroidota</taxon>
        <taxon>Bacteroidia</taxon>
        <taxon>Bacteroidales</taxon>
        <taxon>Bacteroidaceae</taxon>
        <taxon>Bacteroides</taxon>
    </lineage>
</organism>
<evidence type="ECO:0000259" key="8">
    <source>
        <dbReference type="PROSITE" id="PS51918"/>
    </source>
</evidence>
<evidence type="ECO:0000256" key="6">
    <source>
        <dbReference type="ARBA" id="ARBA00023014"/>
    </source>
</evidence>
<evidence type="ECO:0000256" key="2">
    <source>
        <dbReference type="ARBA" id="ARBA00022485"/>
    </source>
</evidence>